<evidence type="ECO:0000256" key="1">
    <source>
        <dbReference type="ARBA" id="ARBA00004141"/>
    </source>
</evidence>
<evidence type="ECO:0000313" key="17">
    <source>
        <dbReference type="Proteomes" id="UP000683360"/>
    </source>
</evidence>
<dbReference type="Proteomes" id="UP000683360">
    <property type="component" value="Unassembled WGS sequence"/>
</dbReference>
<dbReference type="FunFam" id="1.10.287.70:FF:000028">
    <property type="entry name" value="potassium voltage-gated channel subfamily D member 3"/>
    <property type="match status" value="1"/>
</dbReference>
<organism evidence="16 17">
    <name type="scientific">Mytilus edulis</name>
    <name type="common">Blue mussel</name>
    <dbReference type="NCBI Taxonomy" id="6550"/>
    <lineage>
        <taxon>Eukaryota</taxon>
        <taxon>Metazoa</taxon>
        <taxon>Spiralia</taxon>
        <taxon>Lophotrochozoa</taxon>
        <taxon>Mollusca</taxon>
        <taxon>Bivalvia</taxon>
        <taxon>Autobranchia</taxon>
        <taxon>Pteriomorphia</taxon>
        <taxon>Mytilida</taxon>
        <taxon>Mytiloidea</taxon>
        <taxon>Mytilidae</taxon>
        <taxon>Mytilinae</taxon>
        <taxon>Mytilus</taxon>
    </lineage>
</organism>
<feature type="domain" description="BTB" evidence="15">
    <location>
        <begin position="3"/>
        <end position="103"/>
    </location>
</feature>
<evidence type="ECO:0000256" key="3">
    <source>
        <dbReference type="ARBA" id="ARBA00022448"/>
    </source>
</evidence>
<dbReference type="InterPro" id="IPR000109">
    <property type="entry name" value="POT_fam"/>
</dbReference>
<feature type="transmembrane region" description="Helical" evidence="14">
    <location>
        <begin position="932"/>
        <end position="952"/>
    </location>
</feature>
<accession>A0A8S3UYR4</accession>
<dbReference type="PRINTS" id="PR00169">
    <property type="entry name" value="KCHANNEL"/>
</dbReference>
<evidence type="ECO:0000256" key="11">
    <source>
        <dbReference type="ARBA" id="ARBA00023136"/>
    </source>
</evidence>
<dbReference type="Pfam" id="PF00854">
    <property type="entry name" value="PTR2"/>
    <property type="match status" value="2"/>
</dbReference>
<dbReference type="InterPro" id="IPR005821">
    <property type="entry name" value="Ion_trans_dom"/>
</dbReference>
<feature type="transmembrane region" description="Helical" evidence="14">
    <location>
        <begin position="277"/>
        <end position="296"/>
    </location>
</feature>
<feature type="transmembrane region" description="Helical" evidence="14">
    <location>
        <begin position="155"/>
        <end position="176"/>
    </location>
</feature>
<dbReference type="SMART" id="SM00225">
    <property type="entry name" value="BTB"/>
    <property type="match status" value="1"/>
</dbReference>
<dbReference type="GO" id="GO:0006857">
    <property type="term" value="P:oligopeptide transport"/>
    <property type="evidence" value="ECO:0007669"/>
    <property type="project" value="InterPro"/>
</dbReference>
<feature type="transmembrane region" description="Helical" evidence="14">
    <location>
        <begin position="387"/>
        <end position="409"/>
    </location>
</feature>
<evidence type="ECO:0000256" key="6">
    <source>
        <dbReference type="ARBA" id="ARBA00022826"/>
    </source>
</evidence>
<dbReference type="PANTHER" id="PTHR11654">
    <property type="entry name" value="OLIGOPEPTIDE TRANSPORTER-RELATED"/>
    <property type="match status" value="1"/>
</dbReference>
<keyword evidence="5 13" id="KW-0812">Transmembrane</keyword>
<dbReference type="PRINTS" id="PR01494">
    <property type="entry name" value="KV9CHANNEL"/>
</dbReference>
<dbReference type="EMBL" id="CAJPWZ010002856">
    <property type="protein sequence ID" value="CAG2246360.1"/>
    <property type="molecule type" value="Genomic_DNA"/>
</dbReference>
<dbReference type="Pfam" id="PF02214">
    <property type="entry name" value="BTB_2"/>
    <property type="match status" value="1"/>
</dbReference>
<dbReference type="Gene3D" id="3.30.710.10">
    <property type="entry name" value="Potassium Channel Kv1.1, Chain A"/>
    <property type="match status" value="1"/>
</dbReference>
<dbReference type="InterPro" id="IPR000210">
    <property type="entry name" value="BTB/POZ_dom"/>
</dbReference>
<dbReference type="InterPro" id="IPR003131">
    <property type="entry name" value="T1-type_BTB"/>
</dbReference>
<keyword evidence="10" id="KW-0406">Ion transport</keyword>
<dbReference type="GO" id="GO:0005249">
    <property type="term" value="F:voltage-gated potassium channel activity"/>
    <property type="evidence" value="ECO:0007669"/>
    <property type="project" value="InterPro"/>
</dbReference>
<dbReference type="Pfam" id="PF00520">
    <property type="entry name" value="Ion_trans"/>
    <property type="match status" value="1"/>
</dbReference>
<feature type="transmembrane region" description="Helical" evidence="14">
    <location>
        <begin position="511"/>
        <end position="533"/>
    </location>
</feature>
<dbReference type="CDD" id="cd18317">
    <property type="entry name" value="BTB_POZ_Kv"/>
    <property type="match status" value="1"/>
</dbReference>
<dbReference type="InterPro" id="IPR011333">
    <property type="entry name" value="SKP1/BTB/POZ_sf"/>
</dbReference>
<keyword evidence="3 13" id="KW-0813">Transport</keyword>
<keyword evidence="7" id="KW-0653">Protein transport</keyword>
<feature type="transmembrane region" description="Helical" evidence="14">
    <location>
        <begin position="759"/>
        <end position="781"/>
    </location>
</feature>
<dbReference type="SUPFAM" id="SSF54695">
    <property type="entry name" value="POZ domain"/>
    <property type="match status" value="1"/>
</dbReference>
<comment type="similarity">
    <text evidence="2 13">Belongs to the major facilitator superfamily. Proton-dependent oligopeptide transporter (POT/PTR) (TC 2.A.17) family.</text>
</comment>
<dbReference type="SUPFAM" id="SSF81324">
    <property type="entry name" value="Voltage-gated potassium channels"/>
    <property type="match status" value="1"/>
</dbReference>
<evidence type="ECO:0000256" key="4">
    <source>
        <dbReference type="ARBA" id="ARBA00022538"/>
    </source>
</evidence>
<evidence type="ECO:0000256" key="5">
    <source>
        <dbReference type="ARBA" id="ARBA00022692"/>
    </source>
</evidence>
<evidence type="ECO:0000256" key="12">
    <source>
        <dbReference type="ARBA" id="ARBA00023303"/>
    </source>
</evidence>
<dbReference type="GO" id="GO:0008076">
    <property type="term" value="C:voltage-gated potassium channel complex"/>
    <property type="evidence" value="ECO:0007669"/>
    <property type="project" value="InterPro"/>
</dbReference>
<comment type="subcellular location">
    <subcellularLocation>
        <location evidence="1 13">Membrane</location>
        <topology evidence="1 13">Multi-pass membrane protein</topology>
    </subcellularLocation>
</comment>
<proteinExistence type="inferred from homology"/>
<feature type="transmembrane region" description="Helical" evidence="14">
    <location>
        <begin position="540"/>
        <end position="561"/>
    </location>
</feature>
<evidence type="ECO:0000313" key="16">
    <source>
        <dbReference type="EMBL" id="CAG2246360.1"/>
    </source>
</evidence>
<evidence type="ECO:0000259" key="15">
    <source>
        <dbReference type="SMART" id="SM00225"/>
    </source>
</evidence>
<keyword evidence="7" id="KW-0571">Peptide transport</keyword>
<keyword evidence="8" id="KW-0630">Potassium</keyword>
<feature type="transmembrane region" description="Helical" evidence="14">
    <location>
        <begin position="655"/>
        <end position="674"/>
    </location>
</feature>
<dbReference type="Gene3D" id="1.10.287.70">
    <property type="match status" value="1"/>
</dbReference>
<dbReference type="InterPro" id="IPR018456">
    <property type="entry name" value="PTR2_symporter_CS"/>
</dbReference>
<dbReference type="InterPro" id="IPR003971">
    <property type="entry name" value="K_chnl_volt-dep_Kv5/Kv9"/>
</dbReference>
<dbReference type="GO" id="GO:0051260">
    <property type="term" value="P:protein homooligomerization"/>
    <property type="evidence" value="ECO:0007669"/>
    <property type="project" value="InterPro"/>
</dbReference>
<dbReference type="AlphaFoldDB" id="A0A8S3UYR4"/>
<evidence type="ECO:0000256" key="8">
    <source>
        <dbReference type="ARBA" id="ARBA00022958"/>
    </source>
</evidence>
<evidence type="ECO:0000256" key="10">
    <source>
        <dbReference type="ARBA" id="ARBA00023065"/>
    </source>
</evidence>
<keyword evidence="6" id="KW-0631">Potassium channel</keyword>
<dbReference type="Gene3D" id="1.20.120.350">
    <property type="entry name" value="Voltage-gated potassium channels. Chain C"/>
    <property type="match status" value="1"/>
</dbReference>
<dbReference type="InterPro" id="IPR027359">
    <property type="entry name" value="Volt_channel_dom_sf"/>
</dbReference>
<evidence type="ECO:0000256" key="14">
    <source>
        <dbReference type="SAM" id="Phobius"/>
    </source>
</evidence>
<feature type="transmembrane region" description="Helical" evidence="14">
    <location>
        <begin position="717"/>
        <end position="738"/>
    </location>
</feature>
<evidence type="ECO:0000256" key="9">
    <source>
        <dbReference type="ARBA" id="ARBA00022989"/>
    </source>
</evidence>
<keyword evidence="12" id="KW-0407">Ion channel</keyword>
<evidence type="ECO:0000256" key="2">
    <source>
        <dbReference type="ARBA" id="ARBA00005982"/>
    </source>
</evidence>
<feature type="transmembrane region" description="Helical" evidence="14">
    <location>
        <begin position="472"/>
        <end position="491"/>
    </location>
</feature>
<feature type="transmembrane region" description="Helical" evidence="14">
    <location>
        <begin position="327"/>
        <end position="347"/>
    </location>
</feature>
<reference evidence="16" key="1">
    <citation type="submission" date="2021-03" db="EMBL/GenBank/DDBJ databases">
        <authorList>
            <person name="Bekaert M."/>
        </authorList>
    </citation>
    <scope>NUCLEOTIDE SEQUENCE</scope>
</reference>
<dbReference type="InterPro" id="IPR036259">
    <property type="entry name" value="MFS_trans_sf"/>
</dbReference>
<feature type="transmembrane region" description="Helical" evidence="14">
    <location>
        <begin position="801"/>
        <end position="822"/>
    </location>
</feature>
<feature type="transmembrane region" description="Helical" evidence="14">
    <location>
        <begin position="628"/>
        <end position="648"/>
    </location>
</feature>
<keyword evidence="4" id="KW-0633">Potassium transport</keyword>
<keyword evidence="17" id="KW-1185">Reference proteome</keyword>
<sequence>MDNLLEINIGGTTFLIEKSILKKYPETRLGLLNFQSEEYFVERGFFYFNRNPELFNIILDFYRNDTVHLSSSVCSALVQAELEFWRIPCLHVAECCRSRFLNSDNEQEAYRKIHFAFGTTNNHLKEDDTNSNTQCGLQQVWLLCNEPFSSRAAKVYSIVYLLIVLLSVVMAFLFTVHEFREKAFDLDTLINESKSAIGEVTFNVNSSKGVLFITTRMPNWWYQLDRAFMGYFTIEFIVRFISCPSKQTFAKCWSNILDAILNISIWIRFGIKLKYEHFLTASNVIIWVWILSYSMVSLRILRFLRVNSQYFELRVLLLTFKQSIKELLLLFVSFILLATVFANFIFLSEFEDPTAFPSTFSGLWWSVITMTTVGYGDTVPKSTPGKVIGGACAVCGLLVIAMPITIVASKFNDNYRKMKDIVKFKQKISNHPPETSDEKTPLLGVDSMDKSDMNGLEHQEIPEKKGMTKNKLLVVVCILMCELCERLTYYSCVANLVLYCTSKLELPTSTATTVSLIFSGTVFIIPVFGGYIADTIAGKYNTILGAGLIYLLGLFLLPASAVDYSKWFGQDDEGASYDMTVETRKNFFFSGLVFIALGTGGIKANVGPFGAQQVDDMGPEAVQSFFNWFYWFINAGALVAYSGVAYIQQNISFEIGFLIPLVSMVVALILFVVAKSQYVITQPGGSILQDSVGVCMATKCRGFDKARGPYSNDMVDGVIAVLRILPVFLLIIIYWAIYSQMQSSFFLQSERMNIYIGDAKMPAALLNIFNTIIILILIPIMDRIVYPFLAKINRSPSHLQRIGVGFILATLSVVVAGILEIYRKKNLASTGGVSQDLAGDTFNASTISFFAQVPEFALVGASEVFTSISGLEFAYSQAPDFMQGVCMGLFLMMSGLGNYVSEAILKIVRAATGSEPPDSWFPDEINEGKTEYLFFLLGILMFVDFIIFVFVAKCYKYRKTQAETYEAAIVPEKQGIPENQTPPGYDNFVYADENYSTKF</sequence>
<name>A0A8S3UYR4_MYTED</name>
<evidence type="ECO:0000256" key="13">
    <source>
        <dbReference type="RuleBase" id="RU003755"/>
    </source>
</evidence>
<dbReference type="OrthoDB" id="8904098at2759"/>
<dbReference type="SUPFAM" id="SSF103473">
    <property type="entry name" value="MFS general substrate transporter"/>
    <property type="match status" value="1"/>
</dbReference>
<protein>
    <submittedName>
        <fullName evidence="16">SLC15A3_4</fullName>
    </submittedName>
</protein>
<dbReference type="Gene3D" id="1.20.1250.20">
    <property type="entry name" value="MFS general substrate transporter like domains"/>
    <property type="match status" value="1"/>
</dbReference>
<keyword evidence="9 14" id="KW-1133">Transmembrane helix</keyword>
<evidence type="ECO:0000256" key="7">
    <source>
        <dbReference type="ARBA" id="ARBA00022856"/>
    </source>
</evidence>
<comment type="caution">
    <text evidence="16">The sequence shown here is derived from an EMBL/GenBank/DDBJ whole genome shotgun (WGS) entry which is preliminary data.</text>
</comment>
<dbReference type="PROSITE" id="PS01023">
    <property type="entry name" value="PTR2_2"/>
    <property type="match status" value="1"/>
</dbReference>
<keyword evidence="11 14" id="KW-0472">Membrane</keyword>
<gene>
    <name evidence="16" type="ORF">MEDL_58339</name>
</gene>